<dbReference type="InterPro" id="IPR037171">
    <property type="entry name" value="NagB/RpiA_transferase-like"/>
</dbReference>
<name>A0A4R1SBS9_HYDET</name>
<accession>A0A4R1SBS9</accession>
<dbReference type="SMART" id="SM01134">
    <property type="entry name" value="DeoRC"/>
    <property type="match status" value="1"/>
</dbReference>
<dbReference type="Gene3D" id="1.10.10.10">
    <property type="entry name" value="Winged helix-like DNA-binding domain superfamily/Winged helix DNA-binding domain"/>
    <property type="match status" value="1"/>
</dbReference>
<comment type="caution">
    <text evidence="4">The sequence shown here is derived from an EMBL/GenBank/DDBJ whole genome shotgun (WGS) entry which is preliminary data.</text>
</comment>
<dbReference type="InterPro" id="IPR036390">
    <property type="entry name" value="WH_DNA-bd_sf"/>
</dbReference>
<dbReference type="PANTHER" id="PTHR30363:SF44">
    <property type="entry name" value="AGA OPERON TRANSCRIPTIONAL REPRESSOR-RELATED"/>
    <property type="match status" value="1"/>
</dbReference>
<reference evidence="4 5" key="1">
    <citation type="submission" date="2019-03" db="EMBL/GenBank/DDBJ databases">
        <title>Genomic Encyclopedia of Type Strains, Phase IV (KMG-IV): sequencing the most valuable type-strain genomes for metagenomic binning, comparative biology and taxonomic classification.</title>
        <authorList>
            <person name="Goeker M."/>
        </authorList>
    </citation>
    <scope>NUCLEOTIDE SEQUENCE [LARGE SCALE GENOMIC DNA]</scope>
    <source>
        <strain evidence="4 5">LX-B</strain>
    </source>
</reference>
<dbReference type="Gene3D" id="3.40.50.1360">
    <property type="match status" value="1"/>
</dbReference>
<dbReference type="PROSITE" id="PS51000">
    <property type="entry name" value="HTH_DEOR_2"/>
    <property type="match status" value="1"/>
</dbReference>
<dbReference type="InterPro" id="IPR001034">
    <property type="entry name" value="DeoR_HTH"/>
</dbReference>
<keyword evidence="1" id="KW-0805">Transcription regulation</keyword>
<dbReference type="EMBL" id="SLUN01000001">
    <property type="protein sequence ID" value="TCL77023.1"/>
    <property type="molecule type" value="Genomic_DNA"/>
</dbReference>
<dbReference type="InterPro" id="IPR050313">
    <property type="entry name" value="Carb_Metab_HTH_regulators"/>
</dbReference>
<dbReference type="SUPFAM" id="SSF100950">
    <property type="entry name" value="NagB/RpiA/CoA transferase-like"/>
    <property type="match status" value="1"/>
</dbReference>
<protein>
    <submittedName>
        <fullName evidence="4">DeoR family transcriptional regulator</fullName>
    </submittedName>
</protein>
<dbReference type="InterPro" id="IPR014036">
    <property type="entry name" value="DeoR-like_C"/>
</dbReference>
<sequence length="260" mass="29307">MFGLERKSEIINILERAGKVDVNSLAERFGACKETIRRDLRELEKEGVIKRTHGGAVLNVSTSKTAQVEFPVSVREIQRYEEKLVICKRAAAMIADGDTIFVDNSSTTIYLLRYIPKDIHVCIITNSLKLLLEAVQVHNPNLQFICLGGVFKESNMSFSGTIPQRIAKDYYPSKAFLSCASITEQQMLTDSSAAEVDTKRMMIERSQSVIILADYTKFLRMGQIFLADFSSIDSIITDNKTDLSALDYLKKYKTELIVIK</sequence>
<organism evidence="4 5">
    <name type="scientific">Hydrogenispora ethanolica</name>
    <dbReference type="NCBI Taxonomy" id="1082276"/>
    <lineage>
        <taxon>Bacteria</taxon>
        <taxon>Bacillati</taxon>
        <taxon>Bacillota</taxon>
        <taxon>Hydrogenispora</taxon>
    </lineage>
</organism>
<dbReference type="AlphaFoldDB" id="A0A4R1SBS9"/>
<dbReference type="Pfam" id="PF08220">
    <property type="entry name" value="HTH_DeoR"/>
    <property type="match status" value="1"/>
</dbReference>
<dbReference type="PRINTS" id="PR00037">
    <property type="entry name" value="HTHLACR"/>
</dbReference>
<dbReference type="SMART" id="SM00420">
    <property type="entry name" value="HTH_DEOR"/>
    <property type="match status" value="1"/>
</dbReference>
<dbReference type="GO" id="GO:0003700">
    <property type="term" value="F:DNA-binding transcription factor activity"/>
    <property type="evidence" value="ECO:0007669"/>
    <property type="project" value="InterPro"/>
</dbReference>
<evidence type="ECO:0000313" key="5">
    <source>
        <dbReference type="Proteomes" id="UP000295008"/>
    </source>
</evidence>
<evidence type="ECO:0000259" key="3">
    <source>
        <dbReference type="PROSITE" id="PS51000"/>
    </source>
</evidence>
<dbReference type="PANTHER" id="PTHR30363">
    <property type="entry name" value="HTH-TYPE TRANSCRIPTIONAL REGULATOR SRLR-RELATED"/>
    <property type="match status" value="1"/>
</dbReference>
<keyword evidence="2" id="KW-0804">Transcription</keyword>
<dbReference type="SUPFAM" id="SSF46785">
    <property type="entry name" value="Winged helix' DNA-binding domain"/>
    <property type="match status" value="1"/>
</dbReference>
<dbReference type="OrthoDB" id="9797223at2"/>
<evidence type="ECO:0000256" key="2">
    <source>
        <dbReference type="ARBA" id="ARBA00023163"/>
    </source>
</evidence>
<evidence type="ECO:0000256" key="1">
    <source>
        <dbReference type="ARBA" id="ARBA00023015"/>
    </source>
</evidence>
<dbReference type="Pfam" id="PF00455">
    <property type="entry name" value="DeoRC"/>
    <property type="match status" value="1"/>
</dbReference>
<gene>
    <name evidence="4" type="ORF">EDC14_1001308</name>
</gene>
<evidence type="ECO:0000313" key="4">
    <source>
        <dbReference type="EMBL" id="TCL77023.1"/>
    </source>
</evidence>
<dbReference type="Proteomes" id="UP000295008">
    <property type="component" value="Unassembled WGS sequence"/>
</dbReference>
<feature type="domain" description="HTH deoR-type" evidence="3">
    <location>
        <begin position="3"/>
        <end position="58"/>
    </location>
</feature>
<dbReference type="InterPro" id="IPR036388">
    <property type="entry name" value="WH-like_DNA-bd_sf"/>
</dbReference>
<dbReference type="RefSeq" id="WP_132012409.1">
    <property type="nucleotide sequence ID" value="NZ_SLUN01000001.1"/>
</dbReference>
<proteinExistence type="predicted"/>
<keyword evidence="5" id="KW-1185">Reference proteome</keyword>